<name>A0AAV4H5K0_9GAST</name>
<evidence type="ECO:0000256" key="9">
    <source>
        <dbReference type="SAM" id="Phobius"/>
    </source>
</evidence>
<dbReference type="PRINTS" id="PR00205">
    <property type="entry name" value="CADHERIN"/>
</dbReference>
<keyword evidence="3" id="KW-0677">Repeat</keyword>
<dbReference type="PANTHER" id="PTHR24025:SF23">
    <property type="entry name" value="NEURAL-CADHERIN"/>
    <property type="match status" value="1"/>
</dbReference>
<dbReference type="PANTHER" id="PTHR24025">
    <property type="entry name" value="DESMOGLEIN FAMILY MEMBER"/>
    <property type="match status" value="1"/>
</dbReference>
<reference evidence="11 12" key="1">
    <citation type="journal article" date="2021" name="Elife">
        <title>Chloroplast acquisition without the gene transfer in kleptoplastic sea slugs, Plakobranchus ocellatus.</title>
        <authorList>
            <person name="Maeda T."/>
            <person name="Takahashi S."/>
            <person name="Yoshida T."/>
            <person name="Shimamura S."/>
            <person name="Takaki Y."/>
            <person name="Nagai Y."/>
            <person name="Toyoda A."/>
            <person name="Suzuki Y."/>
            <person name="Arimoto A."/>
            <person name="Ishii H."/>
            <person name="Satoh N."/>
            <person name="Nishiyama T."/>
            <person name="Hasebe M."/>
            <person name="Maruyama T."/>
            <person name="Minagawa J."/>
            <person name="Obokata J."/>
            <person name="Shigenobu S."/>
        </authorList>
    </citation>
    <scope>NUCLEOTIDE SEQUENCE [LARGE SCALE GENOMIC DNA]</scope>
</reference>
<feature type="domain" description="Cadherin" evidence="10">
    <location>
        <begin position="59"/>
        <end position="146"/>
    </location>
</feature>
<evidence type="ECO:0000259" key="10">
    <source>
        <dbReference type="PROSITE" id="PS50268"/>
    </source>
</evidence>
<keyword evidence="6 9" id="KW-1133">Transmembrane helix</keyword>
<dbReference type="GO" id="GO:0007156">
    <property type="term" value="P:homophilic cell adhesion via plasma membrane adhesion molecules"/>
    <property type="evidence" value="ECO:0007669"/>
    <property type="project" value="InterPro"/>
</dbReference>
<sequence length="623" mass="67763">MRQANSRRDCSRKRLNQGYKVLKIRAEKKEEMFYAVVLSFCADKCIPPDGYEQFADVGENDAHIGKEIFFVNITGDASEVTLIADYNEYFAFNTTTRAVWVNGTIDAETSTTEKLIIQCRNIGSAGFVKITVIISIKDVNDNPPVFTSDVYTIRLGEMTEVGTRLDSTISATDADIGSGVKLLYYSVVPGPYSNSVVNIRPAIAAYDPDRSLNVKVEYSFHDPKGVNGELLAIDRDTAVVTLTNTPTSQEIYLLLQATQTDNPSRYGVALLAVQVQGPNVNAPVFSRDQVQVMRTEAFPVGEVIATAVASDPDPGSIVTYSLDEASKGMFNLDENTGDITLSTGLNYEDKAEHVLTVTASDGALQSTGQVIIRVVRVNKPPVILTSGPDLNVSAPRRTGVMVVDIDVRDDDGGSTGLSYQLLTHSNLFAINNLGQITVTASKDDLELEVYQVAVLVQDNGQPTHSAATAVTVNFPKFEAPVATAQMAESDSLLPLILGAVAAVLLVIVVILTVYICKRRLRDKEHLDRAKKQLPSQDAKALAFKQQGTLGKQARANIEFGEDRSDGDTAIQENPLNSASKGGYYNFGQVSDTDTEVDMTEIQVSNTNHDGYMIVKFMVVTRIK</sequence>
<keyword evidence="5" id="KW-0130">Cell adhesion</keyword>
<dbReference type="Pfam" id="PF00028">
    <property type="entry name" value="Cadherin"/>
    <property type="match status" value="1"/>
</dbReference>
<feature type="domain" description="Cadherin" evidence="10">
    <location>
        <begin position="147"/>
        <end position="285"/>
    </location>
</feature>
<gene>
    <name evidence="11" type="ORF">ElyMa_004360900</name>
</gene>
<dbReference type="InterPro" id="IPR020894">
    <property type="entry name" value="Cadherin_CS"/>
</dbReference>
<evidence type="ECO:0000313" key="11">
    <source>
        <dbReference type="EMBL" id="GFR92740.1"/>
    </source>
</evidence>
<dbReference type="GO" id="GO:0005886">
    <property type="term" value="C:plasma membrane"/>
    <property type="evidence" value="ECO:0007669"/>
    <property type="project" value="InterPro"/>
</dbReference>
<dbReference type="InterPro" id="IPR015919">
    <property type="entry name" value="Cadherin-like_sf"/>
</dbReference>
<dbReference type="PROSITE" id="PS00232">
    <property type="entry name" value="CADHERIN_1"/>
    <property type="match status" value="1"/>
</dbReference>
<keyword evidence="7 9" id="KW-0472">Membrane</keyword>
<accession>A0AAV4H5K0</accession>
<dbReference type="InterPro" id="IPR050971">
    <property type="entry name" value="Cadherin-domain_protein"/>
</dbReference>
<protein>
    <submittedName>
        <fullName evidence="11">Protocadherin gamma-B1</fullName>
    </submittedName>
</protein>
<evidence type="ECO:0000256" key="8">
    <source>
        <dbReference type="PROSITE-ProRule" id="PRU00043"/>
    </source>
</evidence>
<evidence type="ECO:0000256" key="2">
    <source>
        <dbReference type="ARBA" id="ARBA00022692"/>
    </source>
</evidence>
<dbReference type="SMART" id="SM00112">
    <property type="entry name" value="CA"/>
    <property type="match status" value="4"/>
</dbReference>
<dbReference type="GO" id="GO:0005911">
    <property type="term" value="C:cell-cell junction"/>
    <property type="evidence" value="ECO:0007669"/>
    <property type="project" value="TreeGrafter"/>
</dbReference>
<dbReference type="InterPro" id="IPR002126">
    <property type="entry name" value="Cadherin-like_dom"/>
</dbReference>
<keyword evidence="2 9" id="KW-0812">Transmembrane</keyword>
<feature type="domain" description="Cadherin" evidence="10">
    <location>
        <begin position="399"/>
        <end position="482"/>
    </location>
</feature>
<organism evidence="11 12">
    <name type="scientific">Elysia marginata</name>
    <dbReference type="NCBI Taxonomy" id="1093978"/>
    <lineage>
        <taxon>Eukaryota</taxon>
        <taxon>Metazoa</taxon>
        <taxon>Spiralia</taxon>
        <taxon>Lophotrochozoa</taxon>
        <taxon>Mollusca</taxon>
        <taxon>Gastropoda</taxon>
        <taxon>Heterobranchia</taxon>
        <taxon>Euthyneura</taxon>
        <taxon>Panpulmonata</taxon>
        <taxon>Sacoglossa</taxon>
        <taxon>Placobranchoidea</taxon>
        <taxon>Plakobranchidae</taxon>
        <taxon>Elysia</taxon>
    </lineage>
</organism>
<dbReference type="Proteomes" id="UP000762676">
    <property type="component" value="Unassembled WGS sequence"/>
</dbReference>
<keyword evidence="4 8" id="KW-0106">Calcium</keyword>
<evidence type="ECO:0000313" key="12">
    <source>
        <dbReference type="Proteomes" id="UP000762676"/>
    </source>
</evidence>
<proteinExistence type="predicted"/>
<comment type="subcellular location">
    <subcellularLocation>
        <location evidence="1">Membrane</location>
    </subcellularLocation>
</comment>
<evidence type="ECO:0000256" key="1">
    <source>
        <dbReference type="ARBA" id="ARBA00004370"/>
    </source>
</evidence>
<evidence type="ECO:0000256" key="3">
    <source>
        <dbReference type="ARBA" id="ARBA00022737"/>
    </source>
</evidence>
<dbReference type="PROSITE" id="PS50268">
    <property type="entry name" value="CADHERIN_2"/>
    <property type="match status" value="4"/>
</dbReference>
<dbReference type="CDD" id="cd11304">
    <property type="entry name" value="Cadherin_repeat"/>
    <property type="match status" value="3"/>
</dbReference>
<evidence type="ECO:0000256" key="4">
    <source>
        <dbReference type="ARBA" id="ARBA00022837"/>
    </source>
</evidence>
<dbReference type="SUPFAM" id="SSF49313">
    <property type="entry name" value="Cadherin-like"/>
    <property type="match status" value="5"/>
</dbReference>
<evidence type="ECO:0000256" key="7">
    <source>
        <dbReference type="ARBA" id="ARBA00023136"/>
    </source>
</evidence>
<keyword evidence="12" id="KW-1185">Reference proteome</keyword>
<feature type="transmembrane region" description="Helical" evidence="9">
    <location>
        <begin position="492"/>
        <end position="516"/>
    </location>
</feature>
<comment type="caution">
    <text evidence="11">The sequence shown here is derived from an EMBL/GenBank/DDBJ whole genome shotgun (WGS) entry which is preliminary data.</text>
</comment>
<dbReference type="GO" id="GO:0005509">
    <property type="term" value="F:calcium ion binding"/>
    <property type="evidence" value="ECO:0007669"/>
    <property type="project" value="UniProtKB-UniRule"/>
</dbReference>
<dbReference type="EMBL" id="BMAT01008791">
    <property type="protein sequence ID" value="GFR92740.1"/>
    <property type="molecule type" value="Genomic_DNA"/>
</dbReference>
<dbReference type="Gene3D" id="2.60.40.60">
    <property type="entry name" value="Cadherins"/>
    <property type="match status" value="5"/>
</dbReference>
<dbReference type="AlphaFoldDB" id="A0AAV4H5K0"/>
<evidence type="ECO:0000256" key="6">
    <source>
        <dbReference type="ARBA" id="ARBA00022989"/>
    </source>
</evidence>
<evidence type="ECO:0000256" key="5">
    <source>
        <dbReference type="ARBA" id="ARBA00022889"/>
    </source>
</evidence>
<feature type="domain" description="Cadherin" evidence="10">
    <location>
        <begin position="296"/>
        <end position="383"/>
    </location>
</feature>